<evidence type="ECO:0000256" key="5">
    <source>
        <dbReference type="ARBA" id="ARBA00022989"/>
    </source>
</evidence>
<proteinExistence type="inferred from homology"/>
<feature type="domain" description="Cation efflux protein cytoplasmic" evidence="9">
    <location>
        <begin position="217"/>
        <end position="295"/>
    </location>
</feature>
<evidence type="ECO:0000256" key="6">
    <source>
        <dbReference type="ARBA" id="ARBA00023136"/>
    </source>
</evidence>
<dbReference type="AlphaFoldDB" id="A0A644W5L3"/>
<accession>A0A644W5L3</accession>
<keyword evidence="6 7" id="KW-0472">Membrane</keyword>
<dbReference type="Pfam" id="PF16916">
    <property type="entry name" value="ZT_dimer"/>
    <property type="match status" value="1"/>
</dbReference>
<feature type="transmembrane region" description="Helical" evidence="7">
    <location>
        <begin position="119"/>
        <end position="139"/>
    </location>
</feature>
<dbReference type="EMBL" id="VSSQ01000627">
    <property type="protein sequence ID" value="MPL98750.1"/>
    <property type="molecule type" value="Genomic_DNA"/>
</dbReference>
<feature type="transmembrane region" description="Helical" evidence="7">
    <location>
        <begin position="12"/>
        <end position="33"/>
    </location>
</feature>
<dbReference type="InterPro" id="IPR027469">
    <property type="entry name" value="Cation_efflux_TMD_sf"/>
</dbReference>
<keyword evidence="3" id="KW-0813">Transport</keyword>
<feature type="transmembrane region" description="Helical" evidence="7">
    <location>
        <begin position="39"/>
        <end position="60"/>
    </location>
</feature>
<organism evidence="10">
    <name type="scientific">bioreactor metagenome</name>
    <dbReference type="NCBI Taxonomy" id="1076179"/>
    <lineage>
        <taxon>unclassified sequences</taxon>
        <taxon>metagenomes</taxon>
        <taxon>ecological metagenomes</taxon>
    </lineage>
</organism>
<evidence type="ECO:0000259" key="9">
    <source>
        <dbReference type="Pfam" id="PF16916"/>
    </source>
</evidence>
<gene>
    <name evidence="10" type="primary">fieF_15</name>
    <name evidence="10" type="ORF">SDC9_44959</name>
</gene>
<feature type="transmembrane region" description="Helical" evidence="7">
    <location>
        <begin position="81"/>
        <end position="99"/>
    </location>
</feature>
<dbReference type="GO" id="GO:0016020">
    <property type="term" value="C:membrane"/>
    <property type="evidence" value="ECO:0007669"/>
    <property type="project" value="UniProtKB-SubCell"/>
</dbReference>
<evidence type="ECO:0000256" key="2">
    <source>
        <dbReference type="ARBA" id="ARBA00008114"/>
    </source>
</evidence>
<protein>
    <submittedName>
        <fullName evidence="10">Ferrous-iron efflux pump FieF</fullName>
    </submittedName>
</protein>
<comment type="caution">
    <text evidence="10">The sequence shown here is derived from an EMBL/GenBank/DDBJ whole genome shotgun (WGS) entry which is preliminary data.</text>
</comment>
<dbReference type="InterPro" id="IPR002524">
    <property type="entry name" value="Cation_efflux"/>
</dbReference>
<dbReference type="Gene3D" id="3.30.70.1350">
    <property type="entry name" value="Cation efflux protein, cytoplasmic domain"/>
    <property type="match status" value="1"/>
</dbReference>
<comment type="similarity">
    <text evidence="2">Belongs to the cation diffusion facilitator (CDF) transporter (TC 2.A.4) family.</text>
</comment>
<keyword evidence="4 7" id="KW-0812">Transmembrane</keyword>
<dbReference type="Pfam" id="PF01545">
    <property type="entry name" value="Cation_efflux"/>
    <property type="match status" value="1"/>
</dbReference>
<feature type="domain" description="Cation efflux protein transmembrane" evidence="8">
    <location>
        <begin position="14"/>
        <end position="213"/>
    </location>
</feature>
<reference evidence="10" key="1">
    <citation type="submission" date="2019-08" db="EMBL/GenBank/DDBJ databases">
        <authorList>
            <person name="Kucharzyk K."/>
            <person name="Murdoch R.W."/>
            <person name="Higgins S."/>
            <person name="Loffler F."/>
        </authorList>
    </citation>
    <scope>NUCLEOTIDE SEQUENCE</scope>
</reference>
<dbReference type="InterPro" id="IPR036837">
    <property type="entry name" value="Cation_efflux_CTD_sf"/>
</dbReference>
<dbReference type="GO" id="GO:0008324">
    <property type="term" value="F:monoatomic cation transmembrane transporter activity"/>
    <property type="evidence" value="ECO:0007669"/>
    <property type="project" value="InterPro"/>
</dbReference>
<dbReference type="SUPFAM" id="SSF160240">
    <property type="entry name" value="Cation efflux protein cytoplasmic domain-like"/>
    <property type="match status" value="1"/>
</dbReference>
<dbReference type="InterPro" id="IPR050291">
    <property type="entry name" value="CDF_Transporter"/>
</dbReference>
<dbReference type="FunFam" id="1.20.1510.10:FF:000006">
    <property type="entry name" value="Divalent cation efflux transporter"/>
    <property type="match status" value="1"/>
</dbReference>
<dbReference type="InterPro" id="IPR027470">
    <property type="entry name" value="Cation_efflux_CTD"/>
</dbReference>
<evidence type="ECO:0000256" key="1">
    <source>
        <dbReference type="ARBA" id="ARBA00004141"/>
    </source>
</evidence>
<keyword evidence="5 7" id="KW-1133">Transmembrane helix</keyword>
<dbReference type="InterPro" id="IPR058533">
    <property type="entry name" value="Cation_efflux_TM"/>
</dbReference>
<dbReference type="Gene3D" id="1.20.1510.10">
    <property type="entry name" value="Cation efflux protein transmembrane domain"/>
    <property type="match status" value="1"/>
</dbReference>
<dbReference type="NCBIfam" id="TIGR01297">
    <property type="entry name" value="CDF"/>
    <property type="match status" value="1"/>
</dbReference>
<comment type="subcellular location">
    <subcellularLocation>
        <location evidence="1">Membrane</location>
        <topology evidence="1">Multi-pass membrane protein</topology>
    </subcellularLocation>
</comment>
<evidence type="ECO:0000256" key="3">
    <source>
        <dbReference type="ARBA" id="ARBA00022448"/>
    </source>
</evidence>
<evidence type="ECO:0000256" key="7">
    <source>
        <dbReference type="SAM" id="Phobius"/>
    </source>
</evidence>
<dbReference type="PANTHER" id="PTHR43840:SF15">
    <property type="entry name" value="MITOCHONDRIAL METAL TRANSPORTER 1-RELATED"/>
    <property type="match status" value="1"/>
</dbReference>
<dbReference type="PANTHER" id="PTHR43840">
    <property type="entry name" value="MITOCHONDRIAL METAL TRANSPORTER 1-RELATED"/>
    <property type="match status" value="1"/>
</dbReference>
<sequence length="298" mass="32979">MIMNRVKEARKVTWIGFAVNMVLTILKIIAGFVGKSTAMIADGIHSLSDFVTDVLVILFIGISDKDKDDDHRYGHGKFETFATLLISLALILVGIGIFWSGLSKIIQVFEGNILEKPTYLALVAALVSIVSKEALFWYTKIVGDKINSNAVIANAWHHRSDAFSSIGTALGISGAIFLGESWRILDPIAGVIVSVFILKVAFELGMPSVHELLERSLPKETEKSIIEIIEAHPDVIFQHNLKTRKIGNIFAIDVHIKLDKDISFVKSHDVATEIEVSLREKFGSKTVTNIHTEPYVKK</sequence>
<name>A0A644W5L3_9ZZZZ</name>
<evidence type="ECO:0000313" key="10">
    <source>
        <dbReference type="EMBL" id="MPL98750.1"/>
    </source>
</evidence>
<evidence type="ECO:0000256" key="4">
    <source>
        <dbReference type="ARBA" id="ARBA00022692"/>
    </source>
</evidence>
<evidence type="ECO:0000259" key="8">
    <source>
        <dbReference type="Pfam" id="PF01545"/>
    </source>
</evidence>
<dbReference type="SUPFAM" id="SSF161111">
    <property type="entry name" value="Cation efflux protein transmembrane domain-like"/>
    <property type="match status" value="1"/>
</dbReference>